<keyword evidence="1" id="KW-0812">Transmembrane</keyword>
<dbReference type="GeneID" id="76201536"/>
<evidence type="ECO:0000313" key="4">
    <source>
        <dbReference type="Proteomes" id="UP001596417"/>
    </source>
</evidence>
<organism evidence="3 4">
    <name type="scientific">Halocatena marina</name>
    <dbReference type="NCBI Taxonomy" id="2934937"/>
    <lineage>
        <taxon>Archaea</taxon>
        <taxon>Methanobacteriati</taxon>
        <taxon>Methanobacteriota</taxon>
        <taxon>Stenosarchaea group</taxon>
        <taxon>Halobacteria</taxon>
        <taxon>Halobacteriales</taxon>
        <taxon>Natronomonadaceae</taxon>
        <taxon>Halocatena</taxon>
    </lineage>
</organism>
<dbReference type="AlphaFoldDB" id="A0ABD5YYH6"/>
<evidence type="ECO:0000256" key="1">
    <source>
        <dbReference type="SAM" id="Phobius"/>
    </source>
</evidence>
<keyword evidence="1" id="KW-0472">Membrane</keyword>
<keyword evidence="1" id="KW-1133">Transmembrane helix</keyword>
<accession>A0ABD5YYH6</accession>
<sequence>MGNPIGIIIVLFGLIGTIWPYKLARFNEQMDSIGSRRRFSDVEPAGWNVALTRVVGVVMVIIGVMVLVGG</sequence>
<feature type="domain" description="DUF6199" evidence="2">
    <location>
        <begin position="5"/>
        <end position="69"/>
    </location>
</feature>
<dbReference type="Proteomes" id="UP001596417">
    <property type="component" value="Unassembled WGS sequence"/>
</dbReference>
<keyword evidence="4" id="KW-1185">Reference proteome</keyword>
<dbReference type="RefSeq" id="WP_264555470.1">
    <property type="nucleotide sequence ID" value="NZ_CP109979.1"/>
</dbReference>
<feature type="transmembrane region" description="Helical" evidence="1">
    <location>
        <begin position="6"/>
        <end position="24"/>
    </location>
</feature>
<dbReference type="Pfam" id="PF19701">
    <property type="entry name" value="DUF6199"/>
    <property type="match status" value="1"/>
</dbReference>
<evidence type="ECO:0000313" key="3">
    <source>
        <dbReference type="EMBL" id="MFC7191760.1"/>
    </source>
</evidence>
<evidence type="ECO:0000259" key="2">
    <source>
        <dbReference type="Pfam" id="PF19701"/>
    </source>
</evidence>
<name>A0ABD5YYH6_9EURY</name>
<protein>
    <recommendedName>
        <fullName evidence="2">DUF6199 domain-containing protein</fullName>
    </recommendedName>
</protein>
<dbReference type="EMBL" id="JBHTAX010000001">
    <property type="protein sequence ID" value="MFC7191760.1"/>
    <property type="molecule type" value="Genomic_DNA"/>
</dbReference>
<dbReference type="InterPro" id="IPR045679">
    <property type="entry name" value="DUF6199"/>
</dbReference>
<proteinExistence type="predicted"/>
<feature type="transmembrane region" description="Helical" evidence="1">
    <location>
        <begin position="45"/>
        <end position="68"/>
    </location>
</feature>
<reference evidence="3 4" key="1">
    <citation type="journal article" date="2019" name="Int. J. Syst. Evol. Microbiol.">
        <title>The Global Catalogue of Microorganisms (GCM) 10K type strain sequencing project: providing services to taxonomists for standard genome sequencing and annotation.</title>
        <authorList>
            <consortium name="The Broad Institute Genomics Platform"/>
            <consortium name="The Broad Institute Genome Sequencing Center for Infectious Disease"/>
            <person name="Wu L."/>
            <person name="Ma J."/>
        </authorList>
    </citation>
    <scope>NUCLEOTIDE SEQUENCE [LARGE SCALE GENOMIC DNA]</scope>
    <source>
        <strain evidence="3 4">RDMS1</strain>
    </source>
</reference>
<comment type="caution">
    <text evidence="3">The sequence shown here is derived from an EMBL/GenBank/DDBJ whole genome shotgun (WGS) entry which is preliminary data.</text>
</comment>
<gene>
    <name evidence="3" type="ORF">ACFQL7_19530</name>
</gene>